<proteinExistence type="predicted"/>
<dbReference type="EMBL" id="KZ666067">
    <property type="protein sequence ID" value="PPR96356.1"/>
    <property type="molecule type" value="Genomic_DNA"/>
</dbReference>
<sequence length="105" mass="12025">MDRVVPWNGTYESKELSGSGLETMVVKIYYVIRYLGNRELESVRDSTSQRVDKIGDNVEFNLKDQSNASIKSNKVGFSNNNREENEELDGSHDFDGILMVEMQWA</sequence>
<dbReference type="AlphaFoldDB" id="A0A2P5WZ36"/>
<gene>
    <name evidence="2" type="ORF">GOBAR_AA24312</name>
</gene>
<name>A0A2P5WZ36_GOSBA</name>
<evidence type="ECO:0000313" key="3">
    <source>
        <dbReference type="Proteomes" id="UP000239757"/>
    </source>
</evidence>
<evidence type="ECO:0000256" key="1">
    <source>
        <dbReference type="SAM" id="MobiDB-lite"/>
    </source>
</evidence>
<accession>A0A2P5WZ36</accession>
<evidence type="ECO:0000313" key="2">
    <source>
        <dbReference type="EMBL" id="PPR96356.1"/>
    </source>
</evidence>
<dbReference type="Proteomes" id="UP000239757">
    <property type="component" value="Unassembled WGS sequence"/>
</dbReference>
<feature type="compositionally biased region" description="Polar residues" evidence="1">
    <location>
        <begin position="71"/>
        <end position="80"/>
    </location>
</feature>
<organism evidence="2 3">
    <name type="scientific">Gossypium barbadense</name>
    <name type="common">Sea Island cotton</name>
    <name type="synonym">Hibiscus barbadensis</name>
    <dbReference type="NCBI Taxonomy" id="3634"/>
    <lineage>
        <taxon>Eukaryota</taxon>
        <taxon>Viridiplantae</taxon>
        <taxon>Streptophyta</taxon>
        <taxon>Embryophyta</taxon>
        <taxon>Tracheophyta</taxon>
        <taxon>Spermatophyta</taxon>
        <taxon>Magnoliopsida</taxon>
        <taxon>eudicotyledons</taxon>
        <taxon>Gunneridae</taxon>
        <taxon>Pentapetalae</taxon>
        <taxon>rosids</taxon>
        <taxon>malvids</taxon>
        <taxon>Malvales</taxon>
        <taxon>Malvaceae</taxon>
        <taxon>Malvoideae</taxon>
        <taxon>Gossypium</taxon>
    </lineage>
</organism>
<protein>
    <submittedName>
        <fullName evidence="2">Uncharacterized protein</fullName>
    </submittedName>
</protein>
<reference evidence="2 3" key="1">
    <citation type="submission" date="2015-01" db="EMBL/GenBank/DDBJ databases">
        <title>Genome of allotetraploid Gossypium barbadense reveals genomic plasticity and fiber elongation in cotton evolution.</title>
        <authorList>
            <person name="Chen X."/>
            <person name="Liu X."/>
            <person name="Zhao B."/>
            <person name="Zheng H."/>
            <person name="Hu Y."/>
            <person name="Lu G."/>
            <person name="Yang C."/>
            <person name="Chen J."/>
            <person name="Shan C."/>
            <person name="Zhang L."/>
            <person name="Zhou Y."/>
            <person name="Wang L."/>
            <person name="Guo W."/>
            <person name="Bai Y."/>
            <person name="Ruan J."/>
            <person name="Shangguan X."/>
            <person name="Mao Y."/>
            <person name="Jiang J."/>
            <person name="Zhu Y."/>
            <person name="Lei J."/>
            <person name="Kang H."/>
            <person name="Chen S."/>
            <person name="He X."/>
            <person name="Wang R."/>
            <person name="Wang Y."/>
            <person name="Chen J."/>
            <person name="Wang L."/>
            <person name="Yu S."/>
            <person name="Wang B."/>
            <person name="Wei J."/>
            <person name="Song S."/>
            <person name="Lu X."/>
            <person name="Gao Z."/>
            <person name="Gu W."/>
            <person name="Deng X."/>
            <person name="Ma D."/>
            <person name="Wang S."/>
            <person name="Liang W."/>
            <person name="Fang L."/>
            <person name="Cai C."/>
            <person name="Zhu X."/>
            <person name="Zhou B."/>
            <person name="Zhang Y."/>
            <person name="Chen Z."/>
            <person name="Xu S."/>
            <person name="Zhu R."/>
            <person name="Wang S."/>
            <person name="Zhang T."/>
            <person name="Zhao G."/>
        </authorList>
    </citation>
    <scope>NUCLEOTIDE SEQUENCE [LARGE SCALE GENOMIC DNA]</scope>
    <source>
        <strain evidence="3">cv. Xinhai21</strain>
        <tissue evidence="2">Leaf</tissue>
    </source>
</reference>
<feature type="region of interest" description="Disordered" evidence="1">
    <location>
        <begin position="71"/>
        <end position="90"/>
    </location>
</feature>